<gene>
    <name evidence="1" type="ORF">P5G52_10000</name>
</gene>
<comment type="caution">
    <text evidence="1">The sequence shown here is derived from an EMBL/GenBank/DDBJ whole genome shotgun (WGS) entry which is preliminary data.</text>
</comment>
<protein>
    <submittedName>
        <fullName evidence="1">Uncharacterized protein</fullName>
    </submittedName>
</protein>
<organism evidence="1 2">
    <name type="scientific">Arthrobacter burdickii</name>
    <dbReference type="NCBI Taxonomy" id="3035920"/>
    <lineage>
        <taxon>Bacteria</taxon>
        <taxon>Bacillati</taxon>
        <taxon>Actinomycetota</taxon>
        <taxon>Actinomycetes</taxon>
        <taxon>Micrococcales</taxon>
        <taxon>Micrococcaceae</taxon>
        <taxon>Arthrobacter</taxon>
    </lineage>
</organism>
<proteinExistence type="predicted"/>
<dbReference type="EMBL" id="JAROCG010000001">
    <property type="protein sequence ID" value="MDN4611201.1"/>
    <property type="molecule type" value="Genomic_DNA"/>
</dbReference>
<evidence type="ECO:0000313" key="2">
    <source>
        <dbReference type="Proteomes" id="UP001174209"/>
    </source>
</evidence>
<name>A0ABT8K1A3_9MICC</name>
<dbReference type="RefSeq" id="WP_301226989.1">
    <property type="nucleotide sequence ID" value="NZ_JAROCG010000001.1"/>
</dbReference>
<accession>A0ABT8K1A3</accession>
<reference evidence="1" key="1">
    <citation type="submission" date="2023-06" db="EMBL/GenBank/DDBJ databases">
        <title>MT1 and MT2 Draft Genomes of Novel Species.</title>
        <authorList>
            <person name="Venkateswaran K."/>
        </authorList>
    </citation>
    <scope>NUCLEOTIDE SEQUENCE</scope>
    <source>
        <strain evidence="1">IIF3SC-B10</strain>
    </source>
</reference>
<dbReference type="Proteomes" id="UP001174209">
    <property type="component" value="Unassembled WGS sequence"/>
</dbReference>
<evidence type="ECO:0000313" key="1">
    <source>
        <dbReference type="EMBL" id="MDN4611201.1"/>
    </source>
</evidence>
<sequence length="50" mass="5264">MRRSEPLEVGLPLAAVLRHPGEAQASFDTPEFATISEMIRSVRVGAAAAG</sequence>
<keyword evidence="2" id="KW-1185">Reference proteome</keyword>